<dbReference type="RefSeq" id="WP_004370315.1">
    <property type="nucleotide sequence ID" value="NZ_GL833119.1"/>
</dbReference>
<evidence type="ECO:0000313" key="2">
    <source>
        <dbReference type="Proteomes" id="UP000005580"/>
    </source>
</evidence>
<protein>
    <recommendedName>
        <fullName evidence="3">Dehydrogenase</fullName>
    </recommendedName>
</protein>
<accession>E7RS41</accession>
<keyword evidence="2" id="KW-1185">Reference proteome</keyword>
<proteinExistence type="predicted"/>
<dbReference type="STRING" id="28134.SAMN05444288_1058"/>
<organism evidence="1 2">
    <name type="scientific">Hoylesella oralis ATCC 33269</name>
    <dbReference type="NCBI Taxonomy" id="873533"/>
    <lineage>
        <taxon>Bacteria</taxon>
        <taxon>Pseudomonadati</taxon>
        <taxon>Bacteroidota</taxon>
        <taxon>Bacteroidia</taxon>
        <taxon>Bacteroidales</taxon>
        <taxon>Prevotellaceae</taxon>
        <taxon>Hoylesella</taxon>
    </lineage>
</organism>
<comment type="caution">
    <text evidence="1">The sequence shown here is derived from an EMBL/GenBank/DDBJ whole genome shotgun (WGS) entry which is preliminary data.</text>
</comment>
<dbReference type="EMBL" id="AEPE02000006">
    <property type="protein sequence ID" value="EFZ36042.1"/>
    <property type="molecule type" value="Genomic_DNA"/>
</dbReference>
<reference evidence="1" key="1">
    <citation type="submission" date="2011-01" db="EMBL/GenBank/DDBJ databases">
        <authorList>
            <person name="Muzny D."/>
            <person name="Qin X."/>
            <person name="Buhay C."/>
            <person name="Dugan-Rocha S."/>
            <person name="Ding Y."/>
            <person name="Chen G."/>
            <person name="Hawes A."/>
            <person name="Holder M."/>
            <person name="Jhangiani S."/>
            <person name="Johnson A."/>
            <person name="Khan Z."/>
            <person name="Li Z."/>
            <person name="Liu W."/>
            <person name="Liu X."/>
            <person name="Perez L."/>
            <person name="Shen H."/>
            <person name="Wang Q."/>
            <person name="Watt J."/>
            <person name="Xi L."/>
            <person name="Xin Y."/>
            <person name="Zhou J."/>
            <person name="Deng J."/>
            <person name="Jiang H."/>
            <person name="Liu Y."/>
            <person name="Qu J."/>
            <person name="Song X.-Z."/>
            <person name="Zhang L."/>
            <person name="Villasana D."/>
            <person name="Johnson A."/>
            <person name="Liu J."/>
            <person name="Liyanage D."/>
            <person name="Lorensuhewa L."/>
            <person name="Robinson T."/>
            <person name="Song A."/>
            <person name="Song B.-B."/>
            <person name="Dinh H."/>
            <person name="Thornton R."/>
            <person name="Coyle M."/>
            <person name="Francisco L."/>
            <person name="Jackson L."/>
            <person name="Javaid M."/>
            <person name="Korchina V."/>
            <person name="Kovar C."/>
            <person name="Mata R."/>
            <person name="Mathew T."/>
            <person name="Ngo R."/>
            <person name="Nguyen L."/>
            <person name="Nguyen N."/>
            <person name="Okwuonu G."/>
            <person name="Ongeri F."/>
            <person name="Pham C."/>
            <person name="Simmons D."/>
            <person name="Wilczek-Boney K."/>
            <person name="Hale W."/>
            <person name="Jakkamsetti A."/>
            <person name="Pham P."/>
            <person name="Ruth R."/>
            <person name="San Lucas F."/>
            <person name="Warren J."/>
            <person name="Zhang J."/>
            <person name="Zhao Z."/>
            <person name="Zhou C."/>
            <person name="Zhu D."/>
            <person name="Lee S."/>
            <person name="Bess C."/>
            <person name="Blankenburg K."/>
            <person name="Forbes L."/>
            <person name="Fu Q."/>
            <person name="Gubbala S."/>
            <person name="Hirani K."/>
            <person name="Jayaseelan J.C."/>
            <person name="Lara F."/>
            <person name="Munidasa M."/>
            <person name="Palculict T."/>
            <person name="Patil S."/>
            <person name="Pu L.-L."/>
            <person name="Saada N."/>
            <person name="Tang L."/>
            <person name="Weissenberger G."/>
            <person name="Zhu Y."/>
            <person name="Hemphill L."/>
            <person name="Shang Y."/>
            <person name="Youmans B."/>
            <person name="Ayvaz T."/>
            <person name="Ross M."/>
            <person name="Santibanez J."/>
            <person name="Aqrawi P."/>
            <person name="Gross S."/>
            <person name="Joshi V."/>
            <person name="Fowler G."/>
            <person name="Nazareth L."/>
            <person name="Reid J."/>
            <person name="Worley K."/>
            <person name="Petrosino J."/>
            <person name="Highlander S."/>
            <person name="Gibbs R."/>
        </authorList>
    </citation>
    <scope>NUCLEOTIDE SEQUENCE [LARGE SCALE GENOMIC DNA]</scope>
    <source>
        <strain evidence="1">ATCC 33269</strain>
    </source>
</reference>
<dbReference type="HOGENOM" id="CLU_212179_0_0_10"/>
<gene>
    <name evidence="1" type="ORF">HMPREF0663_12109</name>
</gene>
<sequence length="42" mass="5183">MADNYLERKRRDYEKRKAEWLQKKGYHSRLSSNIEKPEDEAL</sequence>
<dbReference type="AlphaFoldDB" id="E7RS41"/>
<dbReference type="Proteomes" id="UP000005580">
    <property type="component" value="Unassembled WGS sequence"/>
</dbReference>
<evidence type="ECO:0008006" key="3">
    <source>
        <dbReference type="Google" id="ProtNLM"/>
    </source>
</evidence>
<evidence type="ECO:0000313" key="1">
    <source>
        <dbReference type="EMBL" id="EFZ36042.1"/>
    </source>
</evidence>
<name>E7RS41_9BACT</name>